<dbReference type="InterPro" id="IPR036390">
    <property type="entry name" value="WH_DNA-bd_sf"/>
</dbReference>
<dbReference type="EMBL" id="CABWIL020000003">
    <property type="protein sequence ID" value="CAB3961269.1"/>
    <property type="molecule type" value="Genomic_DNA"/>
</dbReference>
<reference evidence="6 7" key="1">
    <citation type="submission" date="2020-04" db="EMBL/GenBank/DDBJ databases">
        <authorList>
            <person name="Depoorter E."/>
        </authorList>
    </citation>
    <scope>NUCLEOTIDE SEQUENCE [LARGE SCALE GENOMIC DNA]</scope>
    <source>
        <strain evidence="6 7">BCC0217</strain>
    </source>
</reference>
<evidence type="ECO:0000313" key="7">
    <source>
        <dbReference type="Proteomes" id="UP000494301"/>
    </source>
</evidence>
<comment type="similarity">
    <text evidence="1">Belongs to the LysR transcriptional regulatory family.</text>
</comment>
<gene>
    <name evidence="6" type="ORF">BLA3211_01010</name>
</gene>
<evidence type="ECO:0000256" key="3">
    <source>
        <dbReference type="ARBA" id="ARBA00023125"/>
    </source>
</evidence>
<protein>
    <submittedName>
        <fullName evidence="6">LysR family transcriptional regulator</fullName>
    </submittedName>
</protein>
<dbReference type="Pfam" id="PF00126">
    <property type="entry name" value="HTH_1"/>
    <property type="match status" value="1"/>
</dbReference>
<dbReference type="PANTHER" id="PTHR30537">
    <property type="entry name" value="HTH-TYPE TRANSCRIPTIONAL REGULATOR"/>
    <property type="match status" value="1"/>
</dbReference>
<accession>A0A6J5IRC0</accession>
<dbReference type="InterPro" id="IPR036388">
    <property type="entry name" value="WH-like_DNA-bd_sf"/>
</dbReference>
<sequence>MRKDKGHGVDKLLALRAFIDVAETGGFSKAARRMGVATSSVTRLMDALEKSLGSALLTRTTRQVTLTDAGSAYLEQITRVLSDLDEADGSVSDTGVDAVGPLRVSMPVTFGRLCLGPHIASFLQQHPRVSLDLVLSDSTLDLAAERIDVAVRIGTPANQPNLIVNRLAEHHRYVVASHGYLESNGVPASPEDLRNHQCLRFAYQAALQRWSFTRAGSTEHVEINGRLSVNNSDVLREAVISGFGIALLPQWLVEEDVVAGRLPRLFEDYSVNPLEQTVCVYAAYLPNRRHSRKVHALLDFLRYRITNSGAFSEASS</sequence>
<keyword evidence="3" id="KW-0238">DNA-binding</keyword>
<evidence type="ECO:0000313" key="6">
    <source>
        <dbReference type="EMBL" id="CAB3961269.1"/>
    </source>
</evidence>
<dbReference type="AlphaFoldDB" id="A0A6J5IRC0"/>
<feature type="domain" description="HTH lysR-type" evidence="5">
    <location>
        <begin position="10"/>
        <end position="67"/>
    </location>
</feature>
<dbReference type="GO" id="GO:0003677">
    <property type="term" value="F:DNA binding"/>
    <property type="evidence" value="ECO:0007669"/>
    <property type="project" value="UniProtKB-KW"/>
</dbReference>
<dbReference type="PANTHER" id="PTHR30537:SF5">
    <property type="entry name" value="HTH-TYPE TRANSCRIPTIONAL ACTIVATOR TTDR-RELATED"/>
    <property type="match status" value="1"/>
</dbReference>
<dbReference type="GO" id="GO:0003700">
    <property type="term" value="F:DNA-binding transcription factor activity"/>
    <property type="evidence" value="ECO:0007669"/>
    <property type="project" value="InterPro"/>
</dbReference>
<proteinExistence type="inferred from homology"/>
<dbReference type="FunFam" id="1.10.10.10:FF:000001">
    <property type="entry name" value="LysR family transcriptional regulator"/>
    <property type="match status" value="1"/>
</dbReference>
<keyword evidence="2" id="KW-0805">Transcription regulation</keyword>
<dbReference type="Pfam" id="PF03466">
    <property type="entry name" value="LysR_substrate"/>
    <property type="match status" value="1"/>
</dbReference>
<dbReference type="InterPro" id="IPR058163">
    <property type="entry name" value="LysR-type_TF_proteobact-type"/>
</dbReference>
<evidence type="ECO:0000259" key="5">
    <source>
        <dbReference type="PROSITE" id="PS50931"/>
    </source>
</evidence>
<keyword evidence="4" id="KW-0804">Transcription</keyword>
<dbReference type="InterPro" id="IPR005119">
    <property type="entry name" value="LysR_subst-bd"/>
</dbReference>
<dbReference type="SUPFAM" id="SSF53850">
    <property type="entry name" value="Periplasmic binding protein-like II"/>
    <property type="match status" value="1"/>
</dbReference>
<name>A0A6J5IRC0_9BURK</name>
<evidence type="ECO:0000256" key="2">
    <source>
        <dbReference type="ARBA" id="ARBA00023015"/>
    </source>
</evidence>
<dbReference type="PROSITE" id="PS50931">
    <property type="entry name" value="HTH_LYSR"/>
    <property type="match status" value="1"/>
</dbReference>
<dbReference type="Gene3D" id="1.10.10.10">
    <property type="entry name" value="Winged helix-like DNA-binding domain superfamily/Winged helix DNA-binding domain"/>
    <property type="match status" value="1"/>
</dbReference>
<organism evidence="6 7">
    <name type="scientific">Burkholderia aenigmatica</name>
    <dbReference type="NCBI Taxonomy" id="2015348"/>
    <lineage>
        <taxon>Bacteria</taxon>
        <taxon>Pseudomonadati</taxon>
        <taxon>Pseudomonadota</taxon>
        <taxon>Betaproteobacteria</taxon>
        <taxon>Burkholderiales</taxon>
        <taxon>Burkholderiaceae</taxon>
        <taxon>Burkholderia</taxon>
        <taxon>Burkholderia cepacia complex</taxon>
    </lineage>
</organism>
<dbReference type="Gene3D" id="3.40.190.290">
    <property type="match status" value="1"/>
</dbReference>
<evidence type="ECO:0000256" key="1">
    <source>
        <dbReference type="ARBA" id="ARBA00009437"/>
    </source>
</evidence>
<dbReference type="InterPro" id="IPR000847">
    <property type="entry name" value="LysR_HTH_N"/>
</dbReference>
<dbReference type="Proteomes" id="UP000494301">
    <property type="component" value="Unassembled WGS sequence"/>
</dbReference>
<dbReference type="CDD" id="cd08422">
    <property type="entry name" value="PBP2_CrgA_like"/>
    <property type="match status" value="1"/>
</dbReference>
<dbReference type="SUPFAM" id="SSF46785">
    <property type="entry name" value="Winged helix' DNA-binding domain"/>
    <property type="match status" value="1"/>
</dbReference>
<evidence type="ECO:0000256" key="4">
    <source>
        <dbReference type="ARBA" id="ARBA00023163"/>
    </source>
</evidence>